<feature type="transmembrane region" description="Helical" evidence="13">
    <location>
        <begin position="210"/>
        <end position="233"/>
    </location>
</feature>
<dbReference type="FunCoup" id="T1EMA6">
    <property type="interactions" value="1188"/>
</dbReference>
<dbReference type="CTD" id="20197706"/>
<evidence type="ECO:0000256" key="5">
    <source>
        <dbReference type="ARBA" id="ARBA00022676"/>
    </source>
</evidence>
<feature type="transmembrane region" description="Helical" evidence="13">
    <location>
        <begin position="7"/>
        <end position="27"/>
    </location>
</feature>
<accession>T1EMA6</accession>
<comment type="function">
    <text evidence="11 13">Catalytic subunit of the glycosylphosphatidylinositol-mannosyltransferase I complex which catalyzes the transfer of the first mannose, via an alpha-1,4 bond from a dolichol-phosphate-mannose (Dol-P-Man) to the glucosaminyl acyl phosphatidylinositol (GlcN-(acyl)PI) intermediate to generate alpha-D-Man-(1-&gt;4)-alpha-D-GlcN-(1-&gt;6)-(1-radyl,2-acyl-sn-glycero-3-phospho)-2-acyl-inositol and participates in the sixth step of the glycosylphosphatidylinositol-anchor biosynthesis.</text>
</comment>
<sequence length="389" mass="46268">MFFFLQHFYLFILAFLIRVFLVIFGLWQDSNMTVKYTDIDYAVFTDAGEFVLKNESPYKRSTFRYTPLLAIIMQLNHTLNYSFGKLFFCLCDLMVALISYLILKNCSKSNYRNVSLYLCTWLFNPLSLIISSRGSADSVIIVFVVLFLYFLTKPKLNCLDVCASGCFYGLAIHLKIYPVIYSLSLYFYINWRTANYKSRTSDMEKKSIVFFFKLQIDVVTTLYFLIICSNYGVEFIYETYLYHIFRKDIKHNFSPYFYLITRCFDNILLTIIIAFKYCKDVTFACFLQTCIFVTYNKVCTSQYFLWFLGLLPIIMGKIDISLKQASKLFFMWITGQVIWLTWAYFLEFQSLNTFLYVWMAGLLFFSINNYIIYEIIINYRQNNNKYLLV</sequence>
<dbReference type="OMA" id="MLWFIGQ"/>
<comment type="subcellular location">
    <subcellularLocation>
        <location evidence="1 13">Endoplasmic reticulum membrane</location>
        <topology evidence="1 13">Multi-pass membrane protein</topology>
    </subcellularLocation>
</comment>
<name>T1EMA6_HELRO</name>
<dbReference type="PANTHER" id="PTHR12886:SF0">
    <property type="entry name" value="GPI MANNOSYLTRANSFERASE 1"/>
    <property type="match status" value="1"/>
</dbReference>
<dbReference type="PANTHER" id="PTHR12886">
    <property type="entry name" value="PIG-M MANNOSYLTRANSFERASE"/>
    <property type="match status" value="1"/>
</dbReference>
<dbReference type="Proteomes" id="UP000015101">
    <property type="component" value="Unassembled WGS sequence"/>
</dbReference>
<reference evidence="14 16" key="2">
    <citation type="journal article" date="2013" name="Nature">
        <title>Insights into bilaterian evolution from three spiralian genomes.</title>
        <authorList>
            <person name="Simakov O."/>
            <person name="Marletaz F."/>
            <person name="Cho S.J."/>
            <person name="Edsinger-Gonzales E."/>
            <person name="Havlak P."/>
            <person name="Hellsten U."/>
            <person name="Kuo D.H."/>
            <person name="Larsson T."/>
            <person name="Lv J."/>
            <person name="Arendt D."/>
            <person name="Savage R."/>
            <person name="Osoegawa K."/>
            <person name="de Jong P."/>
            <person name="Grimwood J."/>
            <person name="Chapman J.A."/>
            <person name="Shapiro H."/>
            <person name="Aerts A."/>
            <person name="Otillar R.P."/>
            <person name="Terry A.Y."/>
            <person name="Boore J.L."/>
            <person name="Grigoriev I.V."/>
            <person name="Lindberg D.R."/>
            <person name="Seaver E.C."/>
            <person name="Weisblat D.A."/>
            <person name="Putnam N.H."/>
            <person name="Rokhsar D.S."/>
        </authorList>
    </citation>
    <scope>NUCLEOTIDE SEQUENCE</scope>
</reference>
<keyword evidence="10 13" id="KW-0472">Membrane</keyword>
<evidence type="ECO:0000313" key="16">
    <source>
        <dbReference type="Proteomes" id="UP000015101"/>
    </source>
</evidence>
<organism evidence="15 16">
    <name type="scientific">Helobdella robusta</name>
    <name type="common">Californian leech</name>
    <dbReference type="NCBI Taxonomy" id="6412"/>
    <lineage>
        <taxon>Eukaryota</taxon>
        <taxon>Metazoa</taxon>
        <taxon>Spiralia</taxon>
        <taxon>Lophotrochozoa</taxon>
        <taxon>Annelida</taxon>
        <taxon>Clitellata</taxon>
        <taxon>Hirudinea</taxon>
        <taxon>Rhynchobdellida</taxon>
        <taxon>Glossiphoniidae</taxon>
        <taxon>Helobdella</taxon>
    </lineage>
</organism>
<dbReference type="EMBL" id="AMQM01005533">
    <property type="status" value="NOT_ANNOTATED_CDS"/>
    <property type="molecule type" value="Genomic_DNA"/>
</dbReference>
<dbReference type="AlphaFoldDB" id="T1EMA6"/>
<dbReference type="OrthoDB" id="1741594at2759"/>
<protein>
    <recommendedName>
        <fullName evidence="12 13">GPI alpha-1,4-mannosyltransferase I, catalytic subunit</fullName>
        <ecNumber evidence="13">2.4.1.-</ecNumber>
    </recommendedName>
    <alternativeName>
        <fullName evidence="13">GPI mannosyltransferase I</fullName>
    </alternativeName>
</protein>
<dbReference type="GO" id="GO:0005789">
    <property type="term" value="C:endoplasmic reticulum membrane"/>
    <property type="evidence" value="ECO:0007669"/>
    <property type="project" value="UniProtKB-SubCell"/>
</dbReference>
<dbReference type="RefSeq" id="XP_009021656.1">
    <property type="nucleotide sequence ID" value="XM_009023408.1"/>
</dbReference>
<evidence type="ECO:0000256" key="11">
    <source>
        <dbReference type="ARBA" id="ARBA00093408"/>
    </source>
</evidence>
<gene>
    <name evidence="15" type="primary">20197706</name>
    <name evidence="14" type="ORF">HELRODRAFT_157380</name>
</gene>
<evidence type="ECO:0000313" key="14">
    <source>
        <dbReference type="EMBL" id="ESO00222.1"/>
    </source>
</evidence>
<evidence type="ECO:0000256" key="10">
    <source>
        <dbReference type="ARBA" id="ARBA00023136"/>
    </source>
</evidence>
<feature type="transmembrane region" description="Helical" evidence="13">
    <location>
        <begin position="253"/>
        <end position="274"/>
    </location>
</feature>
<evidence type="ECO:0000256" key="12">
    <source>
        <dbReference type="ARBA" id="ARBA00093608"/>
    </source>
</evidence>
<keyword evidence="5 13" id="KW-0328">Glycosyltransferase</keyword>
<reference evidence="15" key="3">
    <citation type="submission" date="2015-06" db="UniProtKB">
        <authorList>
            <consortium name="EnsemblMetazoa"/>
        </authorList>
    </citation>
    <scope>IDENTIFICATION</scope>
</reference>
<dbReference type="UniPathway" id="UPA00196"/>
<evidence type="ECO:0000256" key="9">
    <source>
        <dbReference type="ARBA" id="ARBA00022989"/>
    </source>
</evidence>
<dbReference type="EC" id="2.4.1.-" evidence="13"/>
<evidence type="ECO:0000256" key="13">
    <source>
        <dbReference type="RuleBase" id="RU365064"/>
    </source>
</evidence>
<dbReference type="STRING" id="6412.T1EMA6"/>
<dbReference type="EnsemblMetazoa" id="HelroT157380">
    <property type="protein sequence ID" value="HelroP157380"/>
    <property type="gene ID" value="HelroG157380"/>
</dbReference>
<evidence type="ECO:0000313" key="15">
    <source>
        <dbReference type="EnsemblMetazoa" id="HelroP157380"/>
    </source>
</evidence>
<keyword evidence="9 13" id="KW-1133">Transmembrane helix</keyword>
<proteinExistence type="inferred from homology"/>
<dbReference type="GO" id="GO:0006506">
    <property type="term" value="P:GPI anchor biosynthetic process"/>
    <property type="evidence" value="ECO:0000318"/>
    <property type="project" value="GO_Central"/>
</dbReference>
<evidence type="ECO:0000256" key="7">
    <source>
        <dbReference type="ARBA" id="ARBA00022692"/>
    </source>
</evidence>
<feature type="transmembrane region" description="Helical" evidence="13">
    <location>
        <begin position="354"/>
        <end position="376"/>
    </location>
</feature>
<dbReference type="HOGENOM" id="CLU_024220_3_1_1"/>
<feature type="transmembrane region" description="Helical" evidence="13">
    <location>
        <begin position="281"/>
        <end position="298"/>
    </location>
</feature>
<dbReference type="InParanoid" id="T1EMA6"/>
<dbReference type="eggNOG" id="KOG3893">
    <property type="taxonomic scope" value="Eukaryota"/>
</dbReference>
<dbReference type="Pfam" id="PF05007">
    <property type="entry name" value="Mannosyl_trans"/>
    <property type="match status" value="1"/>
</dbReference>
<comment type="pathway">
    <text evidence="2 13">Glycolipid biosynthesis; glycosylphosphatidylinositol-anchor biosynthesis.</text>
</comment>
<dbReference type="KEGG" id="hro:HELRODRAFT_157380"/>
<keyword evidence="16" id="KW-1185">Reference proteome</keyword>
<dbReference type="InterPro" id="IPR007704">
    <property type="entry name" value="PIG-M"/>
</dbReference>
<keyword evidence="8 13" id="KW-0256">Endoplasmic reticulum</keyword>
<evidence type="ECO:0000256" key="3">
    <source>
        <dbReference type="ARBA" id="ARBA00011071"/>
    </source>
</evidence>
<dbReference type="GO" id="GO:0004376">
    <property type="term" value="F:GPI mannosyltransferase activity"/>
    <property type="evidence" value="ECO:0007669"/>
    <property type="project" value="InterPro"/>
</dbReference>
<evidence type="ECO:0000256" key="8">
    <source>
        <dbReference type="ARBA" id="ARBA00022824"/>
    </source>
</evidence>
<dbReference type="GeneID" id="20197706"/>
<feature type="transmembrane region" description="Helical" evidence="13">
    <location>
        <begin position="134"/>
        <end position="152"/>
    </location>
</feature>
<evidence type="ECO:0000256" key="4">
    <source>
        <dbReference type="ARBA" id="ARBA00022502"/>
    </source>
</evidence>
<keyword evidence="6 13" id="KW-0808">Transferase</keyword>
<evidence type="ECO:0000256" key="6">
    <source>
        <dbReference type="ARBA" id="ARBA00022679"/>
    </source>
</evidence>
<evidence type="ECO:0000256" key="2">
    <source>
        <dbReference type="ARBA" id="ARBA00004687"/>
    </source>
</evidence>
<keyword evidence="4 13" id="KW-0337">GPI-anchor biosynthesis</keyword>
<feature type="transmembrane region" description="Helical" evidence="13">
    <location>
        <begin position="329"/>
        <end position="348"/>
    </location>
</feature>
<dbReference type="GO" id="GO:1990529">
    <property type="term" value="C:glycosylphosphatidylinositol-mannosyltransferase I complex"/>
    <property type="evidence" value="ECO:0000318"/>
    <property type="project" value="GO_Central"/>
</dbReference>
<evidence type="ECO:0000256" key="1">
    <source>
        <dbReference type="ARBA" id="ARBA00004477"/>
    </source>
</evidence>
<comment type="similarity">
    <text evidence="3 13">Belongs to the PIGM family.</text>
</comment>
<feature type="transmembrane region" description="Helical" evidence="13">
    <location>
        <begin position="83"/>
        <end position="103"/>
    </location>
</feature>
<dbReference type="GO" id="GO:0000030">
    <property type="term" value="F:mannosyltransferase activity"/>
    <property type="evidence" value="ECO:0000318"/>
    <property type="project" value="GO_Central"/>
</dbReference>
<dbReference type="EMBL" id="KB096983">
    <property type="protein sequence ID" value="ESO00222.1"/>
    <property type="molecule type" value="Genomic_DNA"/>
</dbReference>
<keyword evidence="7 13" id="KW-0812">Transmembrane</keyword>
<dbReference type="GO" id="GO:0051751">
    <property type="term" value="F:alpha-1,4-mannosyltransferase activity"/>
    <property type="evidence" value="ECO:0007669"/>
    <property type="project" value="InterPro"/>
</dbReference>
<reference evidence="16" key="1">
    <citation type="submission" date="2012-12" db="EMBL/GenBank/DDBJ databases">
        <authorList>
            <person name="Hellsten U."/>
            <person name="Grimwood J."/>
            <person name="Chapman J.A."/>
            <person name="Shapiro H."/>
            <person name="Aerts A."/>
            <person name="Otillar R.P."/>
            <person name="Terry A.Y."/>
            <person name="Boore J.L."/>
            <person name="Simakov O."/>
            <person name="Marletaz F."/>
            <person name="Cho S.-J."/>
            <person name="Edsinger-Gonzales E."/>
            <person name="Havlak P."/>
            <person name="Kuo D.-H."/>
            <person name="Larsson T."/>
            <person name="Lv J."/>
            <person name="Arendt D."/>
            <person name="Savage R."/>
            <person name="Osoegawa K."/>
            <person name="de Jong P."/>
            <person name="Lindberg D.R."/>
            <person name="Seaver E.C."/>
            <person name="Weisblat D.A."/>
            <person name="Putnam N.H."/>
            <person name="Grigoriev I.V."/>
            <person name="Rokhsar D.S."/>
        </authorList>
    </citation>
    <scope>NUCLEOTIDE SEQUENCE</scope>
</reference>
<feature type="transmembrane region" description="Helical" evidence="13">
    <location>
        <begin position="167"/>
        <end position="189"/>
    </location>
</feature>